<dbReference type="InterPro" id="IPR039537">
    <property type="entry name" value="Retrotran_Ty1/copia-like"/>
</dbReference>
<dbReference type="EMBL" id="BQNB010014958">
    <property type="protein sequence ID" value="GJT34393.1"/>
    <property type="molecule type" value="Genomic_DNA"/>
</dbReference>
<comment type="caution">
    <text evidence="3">The sequence shown here is derived from an EMBL/GenBank/DDBJ whole genome shotgun (WGS) entry which is preliminary data.</text>
</comment>
<protein>
    <submittedName>
        <fullName evidence="3">Retrovirus-related pol polyprotein from transposon TNT 1-94</fullName>
    </submittedName>
</protein>
<organism evidence="3 4">
    <name type="scientific">Tanacetum coccineum</name>
    <dbReference type="NCBI Taxonomy" id="301880"/>
    <lineage>
        <taxon>Eukaryota</taxon>
        <taxon>Viridiplantae</taxon>
        <taxon>Streptophyta</taxon>
        <taxon>Embryophyta</taxon>
        <taxon>Tracheophyta</taxon>
        <taxon>Spermatophyta</taxon>
        <taxon>Magnoliopsida</taxon>
        <taxon>eudicotyledons</taxon>
        <taxon>Gunneridae</taxon>
        <taxon>Pentapetalae</taxon>
        <taxon>asterids</taxon>
        <taxon>campanulids</taxon>
        <taxon>Asterales</taxon>
        <taxon>Asteraceae</taxon>
        <taxon>Asteroideae</taxon>
        <taxon>Anthemideae</taxon>
        <taxon>Anthemidinae</taxon>
        <taxon>Tanacetum</taxon>
    </lineage>
</organism>
<feature type="compositionally biased region" description="Polar residues" evidence="1">
    <location>
        <begin position="151"/>
        <end position="178"/>
    </location>
</feature>
<reference evidence="3" key="2">
    <citation type="submission" date="2022-01" db="EMBL/GenBank/DDBJ databases">
        <authorList>
            <person name="Yamashiro T."/>
            <person name="Shiraishi A."/>
            <person name="Satake H."/>
            <person name="Nakayama K."/>
        </authorList>
    </citation>
    <scope>NUCLEOTIDE SEQUENCE</scope>
</reference>
<feature type="region of interest" description="Disordered" evidence="1">
    <location>
        <begin position="143"/>
        <end position="178"/>
    </location>
</feature>
<evidence type="ECO:0000313" key="4">
    <source>
        <dbReference type="Proteomes" id="UP001151760"/>
    </source>
</evidence>
<dbReference type="Proteomes" id="UP001151760">
    <property type="component" value="Unassembled WGS sequence"/>
</dbReference>
<gene>
    <name evidence="3" type="ORF">Tco_0924812</name>
</gene>
<sequence length="235" mass="25911">MIKFSALAAACFTQNRSLIRKRHNKTPYELLHDKKPDLSYLHVFGALCYPTNDSEDLGKLKPKVDIGIFVGYALAKKAYRIYNKRTHLIIETIHVDFDELTAMASEELSSRPGPQLLTPETISSGLYFNSPPSAISPIHVAAAPRPIDPTGSPSSTSIDQDATSPSNSQTPQESQSLVISPGVEEEFHDIEVSHLDNDPFFGVLIPKPNSKESSSRDVIPANMHSINQPPKHLKK</sequence>
<dbReference type="InterPro" id="IPR057670">
    <property type="entry name" value="SH3_retrovirus"/>
</dbReference>
<dbReference type="PANTHER" id="PTHR42648">
    <property type="entry name" value="TRANSPOSASE, PUTATIVE-RELATED"/>
    <property type="match status" value="1"/>
</dbReference>
<keyword evidence="4" id="KW-1185">Reference proteome</keyword>
<dbReference type="Pfam" id="PF25597">
    <property type="entry name" value="SH3_retrovirus"/>
    <property type="match status" value="1"/>
</dbReference>
<evidence type="ECO:0000313" key="3">
    <source>
        <dbReference type="EMBL" id="GJT34393.1"/>
    </source>
</evidence>
<evidence type="ECO:0000256" key="1">
    <source>
        <dbReference type="SAM" id="MobiDB-lite"/>
    </source>
</evidence>
<dbReference type="PANTHER" id="PTHR42648:SF32">
    <property type="entry name" value="RIBONUCLEASE H-LIKE DOMAIN, GAG-PRE-INTEGRASE DOMAIN PROTEIN-RELATED"/>
    <property type="match status" value="1"/>
</dbReference>
<feature type="domain" description="Retroviral polymerase SH3-like" evidence="2">
    <location>
        <begin position="47"/>
        <end position="101"/>
    </location>
</feature>
<name>A0ABQ5D7X9_9ASTR</name>
<proteinExistence type="predicted"/>
<feature type="region of interest" description="Disordered" evidence="1">
    <location>
        <begin position="198"/>
        <end position="235"/>
    </location>
</feature>
<reference evidence="3" key="1">
    <citation type="journal article" date="2022" name="Int. J. Mol. Sci.">
        <title>Draft Genome of Tanacetum Coccineum: Genomic Comparison of Closely Related Tanacetum-Family Plants.</title>
        <authorList>
            <person name="Yamashiro T."/>
            <person name="Shiraishi A."/>
            <person name="Nakayama K."/>
            <person name="Satake H."/>
        </authorList>
    </citation>
    <scope>NUCLEOTIDE SEQUENCE</scope>
</reference>
<accession>A0ABQ5D7X9</accession>
<evidence type="ECO:0000259" key="2">
    <source>
        <dbReference type="Pfam" id="PF25597"/>
    </source>
</evidence>